<evidence type="ECO:0000256" key="1">
    <source>
        <dbReference type="SAM" id="MobiDB-lite"/>
    </source>
</evidence>
<gene>
    <name evidence="3" type="ORF">STVIR_8736</name>
</gene>
<evidence type="ECO:0000313" key="4">
    <source>
        <dbReference type="Proteomes" id="UP000011205"/>
    </source>
</evidence>
<name>L8P4X3_STRVR</name>
<sequence>MSVCSPPPHPPPSSLLRPCRPHRRRPAPRHRPAPCRAPHPAVAATVRCAFPRHTLDGADVRAALLDLVVRLGLLLRRRDQVARELTLKLTFAGGGSWEKTRRLGRAVRA</sequence>
<organism evidence="3 4">
    <name type="scientific">Streptomyces viridochromogenes Tue57</name>
    <dbReference type="NCBI Taxonomy" id="1160705"/>
    <lineage>
        <taxon>Bacteria</taxon>
        <taxon>Bacillati</taxon>
        <taxon>Actinomycetota</taxon>
        <taxon>Actinomycetes</taxon>
        <taxon>Kitasatosporales</taxon>
        <taxon>Streptomycetaceae</taxon>
        <taxon>Streptomyces</taxon>
    </lineage>
</organism>
<accession>L8P4X3</accession>
<reference evidence="3 4" key="1">
    <citation type="journal article" date="2013" name="Genome Announc.">
        <title>Draft Genome Sequence of Streptomyces viridochromogenes Strain Tu57, Producer of Avilamycin.</title>
        <authorList>
            <person name="Gruning B.A."/>
            <person name="Erxleben A."/>
            <person name="Hahnlein A."/>
            <person name="Gunther S."/>
        </authorList>
    </citation>
    <scope>NUCLEOTIDE SEQUENCE [LARGE SCALE GENOMIC DNA]</scope>
    <source>
        <strain evidence="3 4">Tue57</strain>
    </source>
</reference>
<dbReference type="AlphaFoldDB" id="L8P4X3"/>
<dbReference type="GO" id="GO:0003684">
    <property type="term" value="F:damaged DNA binding"/>
    <property type="evidence" value="ECO:0007669"/>
    <property type="project" value="InterPro"/>
</dbReference>
<dbReference type="InterPro" id="IPR017961">
    <property type="entry name" value="DNA_pol_Y-fam_little_finger"/>
</dbReference>
<feature type="domain" description="DNA polymerase Y-family little finger" evidence="2">
    <location>
        <begin position="50"/>
        <end position="107"/>
    </location>
</feature>
<dbReference type="EMBL" id="AMLP01000285">
    <property type="protein sequence ID" value="ELS50362.1"/>
    <property type="molecule type" value="Genomic_DNA"/>
</dbReference>
<proteinExistence type="predicted"/>
<dbReference type="Pfam" id="PF11799">
    <property type="entry name" value="IMS_C"/>
    <property type="match status" value="1"/>
</dbReference>
<dbReference type="PATRIC" id="fig|1160705.3.peg.8633"/>
<evidence type="ECO:0000313" key="3">
    <source>
        <dbReference type="EMBL" id="ELS50362.1"/>
    </source>
</evidence>
<dbReference type="RefSeq" id="WP_004004198.1">
    <property type="nucleotide sequence ID" value="NZ_AMLP01000285.1"/>
</dbReference>
<feature type="compositionally biased region" description="Basic residues" evidence="1">
    <location>
        <begin position="19"/>
        <end position="33"/>
    </location>
</feature>
<dbReference type="GO" id="GO:0006281">
    <property type="term" value="P:DNA repair"/>
    <property type="evidence" value="ECO:0007669"/>
    <property type="project" value="InterPro"/>
</dbReference>
<comment type="caution">
    <text evidence="3">The sequence shown here is derived from an EMBL/GenBank/DDBJ whole genome shotgun (WGS) entry which is preliminary data.</text>
</comment>
<feature type="region of interest" description="Disordered" evidence="1">
    <location>
        <begin position="1"/>
        <end position="38"/>
    </location>
</feature>
<feature type="compositionally biased region" description="Pro residues" evidence="1">
    <location>
        <begin position="1"/>
        <end position="13"/>
    </location>
</feature>
<dbReference type="Proteomes" id="UP000011205">
    <property type="component" value="Unassembled WGS sequence"/>
</dbReference>
<protein>
    <recommendedName>
        <fullName evidence="2">DNA polymerase Y-family little finger domain-containing protein</fullName>
    </recommendedName>
</protein>
<evidence type="ECO:0000259" key="2">
    <source>
        <dbReference type="Pfam" id="PF11799"/>
    </source>
</evidence>